<evidence type="ECO:0000259" key="4">
    <source>
        <dbReference type="PROSITE" id="PS51910"/>
    </source>
</evidence>
<evidence type="ECO:0000313" key="5">
    <source>
        <dbReference type="EMBL" id="KFI71213.1"/>
    </source>
</evidence>
<dbReference type="PANTHER" id="PTHR42976">
    <property type="entry name" value="BIFUNCTIONAL CHITINASE/LYSOZYME-RELATED"/>
    <property type="match status" value="1"/>
</dbReference>
<evidence type="ECO:0000313" key="6">
    <source>
        <dbReference type="Proteomes" id="UP000029060"/>
    </source>
</evidence>
<keyword evidence="5" id="KW-0326">Glycosidase</keyword>
<dbReference type="InterPro" id="IPR017853">
    <property type="entry name" value="GH"/>
</dbReference>
<dbReference type="GO" id="GO:0030246">
    <property type="term" value="F:carbohydrate binding"/>
    <property type="evidence" value="ECO:0007669"/>
    <property type="project" value="InterPro"/>
</dbReference>
<dbReference type="GO" id="GO:0003796">
    <property type="term" value="F:lysozyme activity"/>
    <property type="evidence" value="ECO:0007669"/>
    <property type="project" value="UniProtKB-EC"/>
</dbReference>
<sequence length="452" mass="49518">MSIYRSLTDNKTQSTKGEAMKTPFPGRRFSFPRLLVVIACAALIAAGTWSWLTFTRTASEKLPEPWFGGYVDVTATPSYEFESKVGNVYRNMILGFVTANGCQPSWGGYYSLDGAASLLDLDSRIAQTYKTDRTVTISFGGQRGTELATACPNVDSLAKAYQQVIDRYHVTSLDFDIEGSNLDGYSEAATRRAQAVAKLIANEKTKSKGGNASNLTISLTLPADARGMTLQGMQTVEAFLDAGVTLSSVNLMTMDFNVASTSITQSTLIKSSLNAAQAQYKTLLYRRGKLFSDHQIWELLGATVLIGQNDTKNEYFTLDNARGINTFALETSLGRLSMWSLNRDQQCGENYTNTNTLKTFCSGMKQTDGEFASTLGSGFRGTPGTIVDFDNANWNSSKQAYPTWDPGTLYRQGDKVIWNGNIYESLGNNENERPDSAEEGTNAPWRIVGPVL</sequence>
<evidence type="ECO:0000256" key="1">
    <source>
        <dbReference type="ARBA" id="ARBA00022801"/>
    </source>
</evidence>
<keyword evidence="6" id="KW-1185">Reference proteome</keyword>
<dbReference type="GO" id="GO:0008843">
    <property type="term" value="F:endochitinase activity"/>
    <property type="evidence" value="ECO:0007669"/>
    <property type="project" value="UniProtKB-EC"/>
</dbReference>
<dbReference type="CDD" id="cd12215">
    <property type="entry name" value="ChiC_BD"/>
    <property type="match status" value="1"/>
</dbReference>
<dbReference type="STRING" id="78345.BMERY_1570"/>
<dbReference type="SUPFAM" id="SSF51445">
    <property type="entry name" value="(Trans)glycosidases"/>
    <property type="match status" value="1"/>
</dbReference>
<dbReference type="PANTHER" id="PTHR42976:SF1">
    <property type="entry name" value="GH18 DOMAIN-CONTAINING PROTEIN-RELATED"/>
    <property type="match status" value="1"/>
</dbReference>
<feature type="domain" description="GH18" evidence="4">
    <location>
        <begin position="65"/>
        <end position="364"/>
    </location>
</feature>
<keyword evidence="3" id="KW-1133">Transmembrane helix</keyword>
<dbReference type="EMBL" id="JGZC01000003">
    <property type="protein sequence ID" value="KFI71213.1"/>
    <property type="molecule type" value="Genomic_DNA"/>
</dbReference>
<dbReference type="Proteomes" id="UP000029060">
    <property type="component" value="Unassembled WGS sequence"/>
</dbReference>
<keyword evidence="3" id="KW-0812">Transmembrane</keyword>
<feature type="compositionally biased region" description="Polar residues" evidence="2">
    <location>
        <begin position="1"/>
        <end position="16"/>
    </location>
</feature>
<dbReference type="InterPro" id="IPR036573">
    <property type="entry name" value="CBM_sf_5/12"/>
</dbReference>
<accession>A0A087BJL3</accession>
<comment type="caution">
    <text evidence="5">The sequence shown here is derived from an EMBL/GenBank/DDBJ whole genome shotgun (WGS) entry which is preliminary data.</text>
</comment>
<dbReference type="Gene3D" id="2.10.10.20">
    <property type="entry name" value="Carbohydrate-binding module superfamily 5/12"/>
    <property type="match status" value="1"/>
</dbReference>
<organism evidence="5 6">
    <name type="scientific">Bifidobacterium merycicum</name>
    <dbReference type="NCBI Taxonomy" id="78345"/>
    <lineage>
        <taxon>Bacteria</taxon>
        <taxon>Bacillati</taxon>
        <taxon>Actinomycetota</taxon>
        <taxon>Actinomycetes</taxon>
        <taxon>Bifidobacteriales</taxon>
        <taxon>Bifidobacteriaceae</taxon>
        <taxon>Bifidobacterium</taxon>
    </lineage>
</organism>
<reference evidence="5 6" key="1">
    <citation type="submission" date="2014-03" db="EMBL/GenBank/DDBJ databases">
        <title>Genomics of Bifidobacteria.</title>
        <authorList>
            <person name="Ventura M."/>
            <person name="Milani C."/>
            <person name="Lugli G.A."/>
        </authorList>
    </citation>
    <scope>NUCLEOTIDE SEQUENCE [LARGE SCALE GENOMIC DNA]</scope>
    <source>
        <strain evidence="5 6">LMG 11341</strain>
    </source>
</reference>
<gene>
    <name evidence="5" type="ORF">BMERY_1570</name>
</gene>
<proteinExistence type="predicted"/>
<dbReference type="InterPro" id="IPR003610">
    <property type="entry name" value="CBM5/12"/>
</dbReference>
<evidence type="ECO:0000256" key="2">
    <source>
        <dbReference type="SAM" id="MobiDB-lite"/>
    </source>
</evidence>
<dbReference type="SMART" id="SM00495">
    <property type="entry name" value="ChtBD3"/>
    <property type="match status" value="1"/>
</dbReference>
<dbReference type="PROSITE" id="PS51910">
    <property type="entry name" value="GH18_2"/>
    <property type="match status" value="1"/>
</dbReference>
<dbReference type="InterPro" id="IPR052750">
    <property type="entry name" value="GH18_Chitinase"/>
</dbReference>
<dbReference type="GO" id="GO:0005975">
    <property type="term" value="P:carbohydrate metabolic process"/>
    <property type="evidence" value="ECO:0007669"/>
    <property type="project" value="InterPro"/>
</dbReference>
<feature type="transmembrane region" description="Helical" evidence="3">
    <location>
        <begin position="34"/>
        <end position="52"/>
    </location>
</feature>
<dbReference type="GO" id="GO:0005576">
    <property type="term" value="C:extracellular region"/>
    <property type="evidence" value="ECO:0007669"/>
    <property type="project" value="InterPro"/>
</dbReference>
<evidence type="ECO:0000256" key="3">
    <source>
        <dbReference type="SAM" id="Phobius"/>
    </source>
</evidence>
<keyword evidence="3" id="KW-0472">Membrane</keyword>
<name>A0A087BJL3_9BIFI</name>
<dbReference type="InterPro" id="IPR001223">
    <property type="entry name" value="Glyco_hydro18_cat"/>
</dbReference>
<protein>
    <submittedName>
        <fullName evidence="5">Glycosyl hydrolase family chitinase</fullName>
        <ecNumber evidence="5">3.2.1.14</ecNumber>
        <ecNumber evidence="5">3.2.1.17</ecNumber>
    </submittedName>
</protein>
<dbReference type="EC" id="3.2.1.14" evidence="5"/>
<feature type="region of interest" description="Disordered" evidence="2">
    <location>
        <begin position="1"/>
        <end position="21"/>
    </location>
</feature>
<dbReference type="CDD" id="cd06543">
    <property type="entry name" value="GH18_PF-ChiA-like"/>
    <property type="match status" value="1"/>
</dbReference>
<dbReference type="AlphaFoldDB" id="A0A087BJL3"/>
<dbReference type="EC" id="3.2.1.17" evidence="5"/>
<dbReference type="eggNOG" id="COG3979">
    <property type="taxonomic scope" value="Bacteria"/>
</dbReference>
<dbReference type="SUPFAM" id="SSF51055">
    <property type="entry name" value="Carbohydrate binding domain"/>
    <property type="match status" value="1"/>
</dbReference>
<keyword evidence="1 5" id="KW-0378">Hydrolase</keyword>
<dbReference type="Gene3D" id="3.20.20.80">
    <property type="entry name" value="Glycosidases"/>
    <property type="match status" value="1"/>
</dbReference>